<protein>
    <submittedName>
        <fullName evidence="4">tRNA-specific adenosine deaminase subunit TAD3</fullName>
    </submittedName>
</protein>
<evidence type="ECO:0000313" key="4">
    <source>
        <dbReference type="EMBL" id="OEJ80748.1"/>
    </source>
</evidence>
<dbReference type="CDD" id="cd01285">
    <property type="entry name" value="nucleoside_deaminase"/>
    <property type="match status" value="1"/>
</dbReference>
<evidence type="ECO:0000256" key="1">
    <source>
        <dbReference type="ARBA" id="ARBA00022694"/>
    </source>
</evidence>
<dbReference type="Pfam" id="PF00383">
    <property type="entry name" value="dCMP_cyt_deam_1"/>
    <property type="match status" value="1"/>
</dbReference>
<dbReference type="EMBL" id="LPNM01000011">
    <property type="protein sequence ID" value="OEJ80748.1"/>
    <property type="molecule type" value="Genomic_DNA"/>
</dbReference>
<dbReference type="PANTHER" id="PTHR11079">
    <property type="entry name" value="CYTOSINE DEAMINASE FAMILY MEMBER"/>
    <property type="match status" value="1"/>
</dbReference>
<dbReference type="SUPFAM" id="SSF53927">
    <property type="entry name" value="Cytidine deaminase-like"/>
    <property type="match status" value="1"/>
</dbReference>
<feature type="domain" description="CMP/dCMP-type deaminase" evidence="3">
    <location>
        <begin position="166"/>
        <end position="294"/>
    </location>
</feature>
<dbReference type="PANTHER" id="PTHR11079:SF156">
    <property type="entry name" value="INACTIVE TRNA-SPECIFIC ADENOSINE DEAMINASE-LIKE PROTEIN 3-RELATED"/>
    <property type="match status" value="1"/>
</dbReference>
<organism evidence="4 5">
    <name type="scientific">Hanseniaspora osmophila</name>
    <dbReference type="NCBI Taxonomy" id="56408"/>
    <lineage>
        <taxon>Eukaryota</taxon>
        <taxon>Fungi</taxon>
        <taxon>Dikarya</taxon>
        <taxon>Ascomycota</taxon>
        <taxon>Saccharomycotina</taxon>
        <taxon>Saccharomycetes</taxon>
        <taxon>Saccharomycodales</taxon>
        <taxon>Saccharomycodaceae</taxon>
        <taxon>Hanseniaspora</taxon>
    </lineage>
</organism>
<dbReference type="Proteomes" id="UP000095728">
    <property type="component" value="Unassembled WGS sequence"/>
</dbReference>
<comment type="similarity">
    <text evidence="2">Belongs to the cytidine and deoxycytidylate deaminase family. ADAT3 subfamily.</text>
</comment>
<comment type="caution">
    <text evidence="4">The sequence shown here is derived from an EMBL/GenBank/DDBJ whole genome shotgun (WGS) entry which is preliminary data.</text>
</comment>
<dbReference type="FunCoup" id="A0A1E5R1H1">
    <property type="interactions" value="39"/>
</dbReference>
<name>A0A1E5R1H1_9ASCO</name>
<dbReference type="GO" id="GO:0052717">
    <property type="term" value="F:tRNA-specific adenosine-34 deaminase activity"/>
    <property type="evidence" value="ECO:0007669"/>
    <property type="project" value="TreeGrafter"/>
</dbReference>
<reference evidence="5" key="1">
    <citation type="journal article" date="2016" name="Genome Announc.">
        <title>Genome sequences of three species of Hanseniaspora isolated from spontaneous wine fermentations.</title>
        <authorList>
            <person name="Sternes P.R."/>
            <person name="Lee D."/>
            <person name="Kutyna D.R."/>
            <person name="Borneman A.R."/>
        </authorList>
    </citation>
    <scope>NUCLEOTIDE SEQUENCE [LARGE SCALE GENOMIC DNA]</scope>
    <source>
        <strain evidence="5">AWRI3579</strain>
    </source>
</reference>
<gene>
    <name evidence="4" type="ORF">AWRI3579_g4086</name>
</gene>
<dbReference type="OrthoDB" id="3971551at2759"/>
<accession>A0A1E5R1H1</accession>
<keyword evidence="1" id="KW-0819">tRNA processing</keyword>
<dbReference type="PROSITE" id="PS51747">
    <property type="entry name" value="CYT_DCMP_DEAMINASES_2"/>
    <property type="match status" value="1"/>
</dbReference>
<dbReference type="GO" id="GO:0005737">
    <property type="term" value="C:cytoplasm"/>
    <property type="evidence" value="ECO:0007669"/>
    <property type="project" value="TreeGrafter"/>
</dbReference>
<dbReference type="GO" id="GO:0008033">
    <property type="term" value="P:tRNA processing"/>
    <property type="evidence" value="ECO:0007669"/>
    <property type="project" value="UniProtKB-KW"/>
</dbReference>
<dbReference type="STRING" id="56408.A0A1E5R1H1"/>
<evidence type="ECO:0000256" key="2">
    <source>
        <dbReference type="ARBA" id="ARBA00038160"/>
    </source>
</evidence>
<dbReference type="AlphaFoldDB" id="A0A1E5R1H1"/>
<keyword evidence="5" id="KW-1185">Reference proteome</keyword>
<evidence type="ECO:0000313" key="5">
    <source>
        <dbReference type="Proteomes" id="UP000095728"/>
    </source>
</evidence>
<proteinExistence type="inferred from homology"/>
<dbReference type="InParanoid" id="A0A1E5R1H1"/>
<dbReference type="GO" id="GO:0005634">
    <property type="term" value="C:nucleus"/>
    <property type="evidence" value="ECO:0007669"/>
    <property type="project" value="TreeGrafter"/>
</dbReference>
<sequence length="312" mass="35530">MVKKIHNPVKIDYVNCLVEDCLQQIKGADSMTTSAQPHEFLSCWVIEIKNKALVQKFVRFAKENIPSNELDGLQNVKKIKVENGALKFIPCSTDTIQTKEKLQELIAEHTKADANDYLLLDQLALIPKTSPPTKEIALEWGKSYWPLTWRGNPNDQVLNDMEYDMVKINKYLKEISELSATCKNTVPSVTIFSNSRQNKLYVAYDERDTTGNPLDHSVMCGIKQVAENLPKDGYLCLDYEVFTTHEPCAMCCMALVHSRISRLFYIQDVKHTGSLKSNYHMHGIKSLNSKYHVFQYVGDKYHAAAVEQSAFV</sequence>
<dbReference type="Gene3D" id="3.40.140.10">
    <property type="entry name" value="Cytidine Deaminase, domain 2"/>
    <property type="match status" value="1"/>
</dbReference>
<evidence type="ECO:0000259" key="3">
    <source>
        <dbReference type="PROSITE" id="PS51747"/>
    </source>
</evidence>
<dbReference type="InterPro" id="IPR016193">
    <property type="entry name" value="Cytidine_deaminase-like"/>
</dbReference>
<dbReference type="InterPro" id="IPR002125">
    <property type="entry name" value="CMP_dCMP_dom"/>
</dbReference>